<organism evidence="1 2">
    <name type="scientific">Pantoea cypripedii</name>
    <name type="common">Pectobacterium cypripedii</name>
    <name type="synonym">Erwinia cypripedii</name>
    <dbReference type="NCBI Taxonomy" id="55209"/>
    <lineage>
        <taxon>Bacteria</taxon>
        <taxon>Pseudomonadati</taxon>
        <taxon>Pseudomonadota</taxon>
        <taxon>Gammaproteobacteria</taxon>
        <taxon>Enterobacterales</taxon>
        <taxon>Erwiniaceae</taxon>
        <taxon>Pantoea</taxon>
    </lineage>
</organism>
<dbReference type="Gene3D" id="1.20.5.5260">
    <property type="match status" value="1"/>
</dbReference>
<protein>
    <submittedName>
        <fullName evidence="1">Transcriptional regulator</fullName>
    </submittedName>
</protein>
<keyword evidence="1" id="KW-0614">Plasmid</keyword>
<dbReference type="GO" id="GO:0071468">
    <property type="term" value="P:cellular response to acidic pH"/>
    <property type="evidence" value="ECO:0007669"/>
    <property type="project" value="InterPro"/>
</dbReference>
<dbReference type="RefSeq" id="WP_208718370.1">
    <property type="nucleotide sequence ID" value="NZ_CP024770.1"/>
</dbReference>
<sequence>MPQAPEVETNLQAFFRQTDPNIVLSETEWIDAAVLSIETARQHATNKDIILWLIAKLETSHDALQQDALRNALEIVVAGTPDDPES</sequence>
<accession>A0A6B9GG52</accession>
<gene>
    <name evidence="1" type="ORF">CUN67_26295</name>
</gene>
<dbReference type="EMBL" id="CP024770">
    <property type="protein sequence ID" value="QGY32485.1"/>
    <property type="molecule type" value="Genomic_DNA"/>
</dbReference>
<evidence type="ECO:0000313" key="2">
    <source>
        <dbReference type="Proteomes" id="UP000502005"/>
    </source>
</evidence>
<dbReference type="AlphaFoldDB" id="A0A6B9GG52"/>
<dbReference type="Proteomes" id="UP000502005">
    <property type="component" value="Plasmid pNE1B"/>
</dbReference>
<name>A0A6B9GG52_PANCY</name>
<reference evidence="1 2" key="1">
    <citation type="submission" date="2017-11" db="EMBL/GenBank/DDBJ databases">
        <title>Genome sequence of Pantoea cypripedii NE1.</title>
        <authorList>
            <person name="Nascimento F.X."/>
        </authorList>
    </citation>
    <scope>NUCLEOTIDE SEQUENCE [LARGE SCALE GENOMIC DNA]</scope>
    <source>
        <strain evidence="1 2">NE1</strain>
        <plasmid evidence="2">pne1b</plasmid>
    </source>
</reference>
<proteinExistence type="predicted"/>
<evidence type="ECO:0000313" key="1">
    <source>
        <dbReference type="EMBL" id="QGY32485.1"/>
    </source>
</evidence>
<geneLocation type="plasmid" evidence="2">
    <name>pne1b</name>
</geneLocation>
<dbReference type="InterPro" id="IPR024753">
    <property type="entry name" value="AriR"/>
</dbReference>
<dbReference type="Pfam" id="PF10798">
    <property type="entry name" value="YmgB"/>
    <property type="match status" value="1"/>
</dbReference>